<protein>
    <recommendedName>
        <fullName evidence="4">Cobalamin ABC transporter</fullName>
    </recommendedName>
</protein>
<keyword evidence="1" id="KW-0472">Membrane</keyword>
<evidence type="ECO:0000313" key="2">
    <source>
        <dbReference type="EMBL" id="KFN41501.1"/>
    </source>
</evidence>
<comment type="caution">
    <text evidence="2">The sequence shown here is derived from an EMBL/GenBank/DDBJ whole genome shotgun (WGS) entry which is preliminary data.</text>
</comment>
<dbReference type="Proteomes" id="UP000029393">
    <property type="component" value="Unassembled WGS sequence"/>
</dbReference>
<proteinExistence type="predicted"/>
<name>A0A091AQ75_9GAMM</name>
<sequence>MTLTLRSRLAVFLALAAVMAATRLNHFGLVPDASWAVFFVAGFYLRGSVRWAFPALMALAVAVDYLVITGSGQSFWSHYCMSPGYWFLLPAHASMWLGGSLLRRAYRGLEPRALALLAVSVFASVAACHFFAQGGFYWLASAVAEPTVAGWAKNYADWFLPYLRNASAYVAAAATLHVVATWALARRAAVATAR</sequence>
<feature type="transmembrane region" description="Helical" evidence="1">
    <location>
        <begin position="114"/>
        <end position="132"/>
    </location>
</feature>
<dbReference type="STRING" id="1384056.N787_05965"/>
<dbReference type="EMBL" id="AVCK01000065">
    <property type="protein sequence ID" value="KFN41501.1"/>
    <property type="molecule type" value="Genomic_DNA"/>
</dbReference>
<feature type="transmembrane region" description="Helical" evidence="1">
    <location>
        <begin position="84"/>
        <end position="102"/>
    </location>
</feature>
<feature type="transmembrane region" description="Helical" evidence="1">
    <location>
        <begin position="30"/>
        <end position="45"/>
    </location>
</feature>
<dbReference type="AlphaFoldDB" id="A0A091AQ75"/>
<keyword evidence="1" id="KW-0812">Transmembrane</keyword>
<feature type="transmembrane region" description="Helical" evidence="1">
    <location>
        <begin position="166"/>
        <end position="185"/>
    </location>
</feature>
<gene>
    <name evidence="2" type="ORF">N787_05965</name>
</gene>
<keyword evidence="3" id="KW-1185">Reference proteome</keyword>
<dbReference type="eggNOG" id="ENOG5031HBY">
    <property type="taxonomic scope" value="Bacteria"/>
</dbReference>
<accession>A0A091AQ75</accession>
<evidence type="ECO:0000256" key="1">
    <source>
        <dbReference type="SAM" id="Phobius"/>
    </source>
</evidence>
<organism evidence="2 3">
    <name type="scientific">Arenimonas metalli CF5-1</name>
    <dbReference type="NCBI Taxonomy" id="1384056"/>
    <lineage>
        <taxon>Bacteria</taxon>
        <taxon>Pseudomonadati</taxon>
        <taxon>Pseudomonadota</taxon>
        <taxon>Gammaproteobacteria</taxon>
        <taxon>Lysobacterales</taxon>
        <taxon>Lysobacteraceae</taxon>
        <taxon>Arenimonas</taxon>
    </lineage>
</organism>
<evidence type="ECO:0000313" key="3">
    <source>
        <dbReference type="Proteomes" id="UP000029393"/>
    </source>
</evidence>
<dbReference type="PATRIC" id="fig|1384056.3.peg.2709"/>
<keyword evidence="1" id="KW-1133">Transmembrane helix</keyword>
<reference evidence="2 3" key="1">
    <citation type="submission" date="2013-09" db="EMBL/GenBank/DDBJ databases">
        <title>Genome sequencing of Arenimonas metalli.</title>
        <authorList>
            <person name="Chen F."/>
            <person name="Wang G."/>
        </authorList>
    </citation>
    <scope>NUCLEOTIDE SEQUENCE [LARGE SCALE GENOMIC DNA]</scope>
    <source>
        <strain evidence="2 3">CF5-1</strain>
    </source>
</reference>
<evidence type="ECO:0008006" key="4">
    <source>
        <dbReference type="Google" id="ProtNLM"/>
    </source>
</evidence>
<feature type="transmembrane region" description="Helical" evidence="1">
    <location>
        <begin position="52"/>
        <end position="72"/>
    </location>
</feature>